<dbReference type="Proteomes" id="UP000199170">
    <property type="component" value="Unassembled WGS sequence"/>
</dbReference>
<dbReference type="GO" id="GO:0005886">
    <property type="term" value="C:plasma membrane"/>
    <property type="evidence" value="ECO:0007669"/>
    <property type="project" value="TreeGrafter"/>
</dbReference>
<feature type="region of interest" description="Disordered" evidence="1">
    <location>
        <begin position="93"/>
        <end position="119"/>
    </location>
</feature>
<evidence type="ECO:0000256" key="1">
    <source>
        <dbReference type="SAM" id="MobiDB-lite"/>
    </source>
</evidence>
<keyword evidence="3" id="KW-0378">Hydrolase</keyword>
<dbReference type="InterPro" id="IPR052165">
    <property type="entry name" value="Membrane_assoc_protease"/>
</dbReference>
<evidence type="ECO:0000313" key="3">
    <source>
        <dbReference type="EMBL" id="SDX54108.1"/>
    </source>
</evidence>
<keyword evidence="2" id="KW-0812">Transmembrane</keyword>
<feature type="region of interest" description="Disordered" evidence="1">
    <location>
        <begin position="175"/>
        <end position="228"/>
    </location>
</feature>
<dbReference type="InterPro" id="IPR012340">
    <property type="entry name" value="NA-bd_OB-fold"/>
</dbReference>
<keyword evidence="2" id="KW-1133">Transmembrane helix</keyword>
<feature type="compositionally biased region" description="Acidic residues" evidence="1">
    <location>
        <begin position="204"/>
        <end position="228"/>
    </location>
</feature>
<evidence type="ECO:0000313" key="4">
    <source>
        <dbReference type="Proteomes" id="UP000199170"/>
    </source>
</evidence>
<evidence type="ECO:0000256" key="2">
    <source>
        <dbReference type="SAM" id="Phobius"/>
    </source>
</evidence>
<dbReference type="GO" id="GO:0008233">
    <property type="term" value="F:peptidase activity"/>
    <property type="evidence" value="ECO:0007669"/>
    <property type="project" value="UniProtKB-KW"/>
</dbReference>
<dbReference type="Gene3D" id="2.40.50.140">
    <property type="entry name" value="Nucleic acid-binding proteins"/>
    <property type="match status" value="1"/>
</dbReference>
<dbReference type="EMBL" id="FNPB01000001">
    <property type="protein sequence ID" value="SDX54108.1"/>
    <property type="molecule type" value="Genomic_DNA"/>
</dbReference>
<feature type="compositionally biased region" description="Low complexity" evidence="1">
    <location>
        <begin position="191"/>
        <end position="203"/>
    </location>
</feature>
<dbReference type="STRING" id="660517.SAMN04487946_10143"/>
<dbReference type="OrthoDB" id="157604at2157"/>
<sequence length="228" mass="23611">MLLRALWVALQLSVPPETLPLLLVAAGLGVSFLEALAPGAHFIVLGVSLLAAGLVGLVLGSIASPVILAGLVLVFGALTLYGYREFDLYGGKGTEQTSDSASLRGRTGRVTETVSPTDGEVKLDEGGFNPYYAARSVDGELEEGTEVVVVDPGGGNVVTVASLSTEYDEIDRELERGRAASNGETGEESTGDAAATDTSSADASPDDDQTDPSETTADDDPEFETERT</sequence>
<dbReference type="AlphaFoldDB" id="A0A1H3CJP1"/>
<keyword evidence="2" id="KW-0472">Membrane</keyword>
<dbReference type="PANTHER" id="PTHR33507">
    <property type="entry name" value="INNER MEMBRANE PROTEIN YBBJ"/>
    <property type="match status" value="1"/>
</dbReference>
<feature type="transmembrane region" description="Helical" evidence="2">
    <location>
        <begin position="66"/>
        <end position="83"/>
    </location>
</feature>
<name>A0A1H3CJP1_9EURY</name>
<dbReference type="RefSeq" id="WP_089763859.1">
    <property type="nucleotide sequence ID" value="NZ_FNPB01000001.1"/>
</dbReference>
<dbReference type="PANTHER" id="PTHR33507:SF3">
    <property type="entry name" value="INNER MEMBRANE PROTEIN YBBJ"/>
    <property type="match status" value="1"/>
</dbReference>
<gene>
    <name evidence="3" type="ORF">SAMN04487946_10143</name>
</gene>
<organism evidence="3 4">
    <name type="scientific">Halobellus clavatus</name>
    <dbReference type="NCBI Taxonomy" id="660517"/>
    <lineage>
        <taxon>Archaea</taxon>
        <taxon>Methanobacteriati</taxon>
        <taxon>Methanobacteriota</taxon>
        <taxon>Stenosarchaea group</taxon>
        <taxon>Halobacteria</taxon>
        <taxon>Halobacteriales</taxon>
        <taxon>Haloferacaceae</taxon>
        <taxon>Halobellus</taxon>
    </lineage>
</organism>
<reference evidence="4" key="1">
    <citation type="submission" date="2016-10" db="EMBL/GenBank/DDBJ databases">
        <authorList>
            <person name="Varghese N."/>
            <person name="Submissions S."/>
        </authorList>
    </citation>
    <scope>NUCLEOTIDE SEQUENCE [LARGE SCALE GENOMIC DNA]</scope>
    <source>
        <strain evidence="4">CGMCC 1.10118</strain>
    </source>
</reference>
<accession>A0A1H3CJP1</accession>
<proteinExistence type="predicted"/>
<keyword evidence="4" id="KW-1185">Reference proteome</keyword>
<keyword evidence="3" id="KW-0645">Protease</keyword>
<feature type="transmembrane region" description="Helical" evidence="2">
    <location>
        <begin position="42"/>
        <end position="60"/>
    </location>
</feature>
<protein>
    <submittedName>
        <fullName evidence="3">Membrane protein implicated in regulation of membrane protease activity</fullName>
    </submittedName>
</protein>
<dbReference type="GO" id="GO:0006508">
    <property type="term" value="P:proteolysis"/>
    <property type="evidence" value="ECO:0007669"/>
    <property type="project" value="UniProtKB-KW"/>
</dbReference>